<feature type="signal peptide" evidence="11">
    <location>
        <begin position="1"/>
        <end position="38"/>
    </location>
</feature>
<dbReference type="Gene3D" id="2.60.40.10">
    <property type="entry name" value="Immunoglobulins"/>
    <property type="match status" value="1"/>
</dbReference>
<dbReference type="CDD" id="cd06582">
    <property type="entry name" value="TM_PBP1_LivH_like"/>
    <property type="match status" value="1"/>
</dbReference>
<dbReference type="PANTHER" id="PTHR11795">
    <property type="entry name" value="BRANCHED-CHAIN AMINO ACID TRANSPORT SYSTEM PERMEASE PROTEIN LIVH"/>
    <property type="match status" value="1"/>
</dbReference>
<evidence type="ECO:0000313" key="12">
    <source>
        <dbReference type="EMBL" id="KAA1378735.1"/>
    </source>
</evidence>
<accession>A0A641AR61</accession>
<dbReference type="GO" id="GO:0015192">
    <property type="term" value="F:L-phenylalanine transmembrane transporter activity"/>
    <property type="evidence" value="ECO:0007669"/>
    <property type="project" value="TreeGrafter"/>
</dbReference>
<evidence type="ECO:0000256" key="4">
    <source>
        <dbReference type="ARBA" id="ARBA00022519"/>
    </source>
</evidence>
<evidence type="ECO:0000256" key="5">
    <source>
        <dbReference type="ARBA" id="ARBA00022692"/>
    </source>
</evidence>
<comment type="subcellular location">
    <subcellularLocation>
        <location evidence="1">Cell membrane</location>
        <topology evidence="1">Multi-pass membrane protein</topology>
    </subcellularLocation>
</comment>
<dbReference type="OrthoDB" id="9807115at2"/>
<feature type="transmembrane region" description="Helical" evidence="10">
    <location>
        <begin position="427"/>
        <end position="448"/>
    </location>
</feature>
<dbReference type="GO" id="GO:0005304">
    <property type="term" value="F:L-valine transmembrane transporter activity"/>
    <property type="evidence" value="ECO:0007669"/>
    <property type="project" value="TreeGrafter"/>
</dbReference>
<dbReference type="InterPro" id="IPR052157">
    <property type="entry name" value="BCAA_transport_permease"/>
</dbReference>
<dbReference type="Proteomes" id="UP001515100">
    <property type="component" value="Unassembled WGS sequence"/>
</dbReference>
<keyword evidence="2" id="KW-0813">Transport</keyword>
<dbReference type="PANTHER" id="PTHR11795:SF371">
    <property type="entry name" value="HIGH-AFFINITY BRANCHED-CHAIN AMINO ACID TRANSPORT SYSTEM PERMEASE PROTEIN LIVH"/>
    <property type="match status" value="1"/>
</dbReference>
<evidence type="ECO:0000256" key="6">
    <source>
        <dbReference type="ARBA" id="ARBA00022970"/>
    </source>
</evidence>
<reference evidence="12" key="1">
    <citation type="submission" date="2019-09" db="EMBL/GenBank/DDBJ databases">
        <authorList>
            <person name="Li J."/>
        </authorList>
    </citation>
    <scope>NUCLEOTIDE SEQUENCE [LARGE SCALE GENOMIC DNA]</scope>
    <source>
        <strain evidence="12">NRBC 14897</strain>
    </source>
</reference>
<evidence type="ECO:0000256" key="10">
    <source>
        <dbReference type="SAM" id="Phobius"/>
    </source>
</evidence>
<evidence type="ECO:0000313" key="13">
    <source>
        <dbReference type="Proteomes" id="UP001515100"/>
    </source>
</evidence>
<dbReference type="GO" id="GO:0015808">
    <property type="term" value="P:L-alanine transport"/>
    <property type="evidence" value="ECO:0007669"/>
    <property type="project" value="TreeGrafter"/>
</dbReference>
<dbReference type="GO" id="GO:0015188">
    <property type="term" value="F:L-isoleucine transmembrane transporter activity"/>
    <property type="evidence" value="ECO:0007669"/>
    <property type="project" value="TreeGrafter"/>
</dbReference>
<dbReference type="GO" id="GO:0042941">
    <property type="term" value="P:D-alanine transmembrane transport"/>
    <property type="evidence" value="ECO:0007669"/>
    <property type="project" value="TreeGrafter"/>
</dbReference>
<dbReference type="Pfam" id="PF02653">
    <property type="entry name" value="BPD_transp_2"/>
    <property type="match status" value="1"/>
</dbReference>
<dbReference type="GO" id="GO:1903806">
    <property type="term" value="P:L-isoleucine import across plasma membrane"/>
    <property type="evidence" value="ECO:0007669"/>
    <property type="project" value="TreeGrafter"/>
</dbReference>
<dbReference type="GO" id="GO:0005975">
    <property type="term" value="P:carbohydrate metabolic process"/>
    <property type="evidence" value="ECO:0007669"/>
    <property type="project" value="UniProtKB-ARBA"/>
</dbReference>
<proteinExistence type="inferred from homology"/>
<keyword evidence="8 10" id="KW-0472">Membrane</keyword>
<evidence type="ECO:0000256" key="8">
    <source>
        <dbReference type="ARBA" id="ARBA00023136"/>
    </source>
</evidence>
<feature type="transmembrane region" description="Helical" evidence="10">
    <location>
        <begin position="312"/>
        <end position="330"/>
    </location>
</feature>
<feature type="transmembrane region" description="Helical" evidence="10">
    <location>
        <begin position="358"/>
        <end position="379"/>
    </location>
</feature>
<keyword evidence="4" id="KW-0997">Cell inner membrane</keyword>
<evidence type="ECO:0000256" key="2">
    <source>
        <dbReference type="ARBA" id="ARBA00022448"/>
    </source>
</evidence>
<keyword evidence="6" id="KW-0029">Amino-acid transport</keyword>
<dbReference type="InterPro" id="IPR013783">
    <property type="entry name" value="Ig-like_fold"/>
</dbReference>
<evidence type="ECO:0000256" key="11">
    <source>
        <dbReference type="SAM" id="SignalP"/>
    </source>
</evidence>
<keyword evidence="5 10" id="KW-0812">Transmembrane</keyword>
<keyword evidence="13" id="KW-1185">Reference proteome</keyword>
<gene>
    <name evidence="12" type="ORF">ESP62_010405</name>
</gene>
<feature type="transmembrane region" description="Helical" evidence="10">
    <location>
        <begin position="180"/>
        <end position="205"/>
    </location>
</feature>
<sequence>MHCPLQADRSTRVRLRLAALLAAVAGVLMLLAPSPALAQATPSPTPAAGSGTGADNPIVPGANITVTLLDLKGGEGKPAPVPGVSLTVLKDSRSGTEVGTQTTDSKGRVSIGIEGNGTYVVELDPKTLPDGVKLSGNGETVKTVQVKLASSNFVQFQIGAVVVQEASLGSKIVDGTRSGIIAGLLIALAALGLSLIFGTTGLTNFAHGELITFGAISTYVFNRGFGLPVVAAGVLAVIASAAFGFLQDRGLWRPLRNRGTGLIAMMIVSIGLALLMRSIFQYSFGGSTRTLSQYVVQGRDSYGPIDLSHKEIAIVLISVVTLLVTCFALMRTRLGKAMRAVSDNPALSASSGMRVDGVISAVWVLGTALTGLAGVLLAVQQQVNFQMGFNLLLLVFAGVTLGGLGTIWGALIGSLVIGLMVELGPVFGVPASIKEVGALVVLILILLVRPQGILGKAQRIG</sequence>
<feature type="chain" id="PRO_5024813441" evidence="11">
    <location>
        <begin position="39"/>
        <end position="461"/>
    </location>
</feature>
<name>A0A641AR61_9ACTN</name>
<comment type="caution">
    <text evidence="12">The sequence shown here is derived from an EMBL/GenBank/DDBJ whole genome shotgun (WGS) entry which is preliminary data.</text>
</comment>
<keyword evidence="11" id="KW-0732">Signal</keyword>
<protein>
    <submittedName>
        <fullName evidence="12">Branched-chain amino acid ABC transporter permease</fullName>
    </submittedName>
</protein>
<evidence type="ECO:0000256" key="3">
    <source>
        <dbReference type="ARBA" id="ARBA00022475"/>
    </source>
</evidence>
<dbReference type="InterPro" id="IPR001851">
    <property type="entry name" value="ABC_transp_permease"/>
</dbReference>
<evidence type="ECO:0000256" key="7">
    <source>
        <dbReference type="ARBA" id="ARBA00022989"/>
    </source>
</evidence>
<dbReference type="GO" id="GO:0015190">
    <property type="term" value="F:L-leucine transmembrane transporter activity"/>
    <property type="evidence" value="ECO:0007669"/>
    <property type="project" value="TreeGrafter"/>
</dbReference>
<feature type="transmembrane region" description="Helical" evidence="10">
    <location>
        <begin position="225"/>
        <end position="247"/>
    </location>
</feature>
<feature type="transmembrane region" description="Helical" evidence="10">
    <location>
        <begin position="259"/>
        <end position="280"/>
    </location>
</feature>
<evidence type="ECO:0000256" key="9">
    <source>
        <dbReference type="ARBA" id="ARBA00037998"/>
    </source>
</evidence>
<dbReference type="EMBL" id="SDPP02000002">
    <property type="protein sequence ID" value="KAA1378735.1"/>
    <property type="molecule type" value="Genomic_DNA"/>
</dbReference>
<evidence type="ECO:0000256" key="1">
    <source>
        <dbReference type="ARBA" id="ARBA00004651"/>
    </source>
</evidence>
<organism evidence="12 13">
    <name type="scientific">Aeromicrobium fastidiosum</name>
    <dbReference type="NCBI Taxonomy" id="52699"/>
    <lineage>
        <taxon>Bacteria</taxon>
        <taxon>Bacillati</taxon>
        <taxon>Actinomycetota</taxon>
        <taxon>Actinomycetes</taxon>
        <taxon>Propionibacteriales</taxon>
        <taxon>Nocardioidaceae</taxon>
        <taxon>Aeromicrobium</taxon>
    </lineage>
</organism>
<keyword evidence="7 10" id="KW-1133">Transmembrane helix</keyword>
<dbReference type="AlphaFoldDB" id="A0A641AR61"/>
<dbReference type="GO" id="GO:0005886">
    <property type="term" value="C:plasma membrane"/>
    <property type="evidence" value="ECO:0007669"/>
    <property type="project" value="UniProtKB-SubCell"/>
</dbReference>
<keyword evidence="3" id="KW-1003">Cell membrane</keyword>
<feature type="transmembrane region" description="Helical" evidence="10">
    <location>
        <begin position="391"/>
        <end position="421"/>
    </location>
</feature>
<comment type="similarity">
    <text evidence="9">Belongs to the binding-protein-dependent transport system permease family. LivHM subfamily.</text>
</comment>